<gene>
    <name evidence="1" type="ORF">HMPREF0519_2604</name>
</gene>
<dbReference type="Proteomes" id="UP000003752">
    <property type="component" value="Unassembled WGS sequence"/>
</dbReference>
<organism evidence="1 2">
    <name type="scientific">Lentilactobacillus hilgardii (strain ATCC 8290 / DSM 20176 / CCUG 30140 / JCM 1155 / KCTC 3500 / NBRC 15886 / NCIMB 8040 / NRRL B-1843 / 9)</name>
    <dbReference type="NCBI Taxonomy" id="1423757"/>
    <lineage>
        <taxon>Bacteria</taxon>
        <taxon>Bacillati</taxon>
        <taxon>Bacillota</taxon>
        <taxon>Bacilli</taxon>
        <taxon>Lactobacillales</taxon>
        <taxon>Lactobacillaceae</taxon>
        <taxon>Lentilactobacillus</taxon>
    </lineage>
</organism>
<evidence type="ECO:0000313" key="1">
    <source>
        <dbReference type="EMBL" id="EEI23254.1"/>
    </source>
</evidence>
<evidence type="ECO:0000313" key="2">
    <source>
        <dbReference type="Proteomes" id="UP000003752"/>
    </source>
</evidence>
<accession>C0XMZ3</accession>
<dbReference type="AlphaFoldDB" id="C0XMZ3"/>
<sequence length="51" mass="6177">MSYFEFRGYYFYILDVDHVKIVTNLREMFEENVTINIILQLLKNTNASLRT</sequence>
<comment type="caution">
    <text evidence="1">The sequence shown here is derived from an EMBL/GenBank/DDBJ whole genome shotgun (WGS) entry which is preliminary data.</text>
</comment>
<keyword evidence="2" id="KW-1185">Reference proteome</keyword>
<protein>
    <submittedName>
        <fullName evidence="1">Uncharacterized protein</fullName>
    </submittedName>
</protein>
<name>C0XMZ3_LENH9</name>
<dbReference type="HOGENOM" id="CLU_3100082_0_0_9"/>
<dbReference type="EMBL" id="ACGP01000221">
    <property type="protein sequence ID" value="EEI23254.1"/>
    <property type="molecule type" value="Genomic_DNA"/>
</dbReference>
<reference evidence="1 2" key="1">
    <citation type="submission" date="2009-01" db="EMBL/GenBank/DDBJ databases">
        <authorList>
            <person name="Qin X."/>
            <person name="Bachman B."/>
            <person name="Battles P."/>
            <person name="Bell A."/>
            <person name="Bess C."/>
            <person name="Bickham C."/>
            <person name="Chaboub L."/>
            <person name="Chen D."/>
            <person name="Coyle M."/>
            <person name="Deiros D.R."/>
            <person name="Dinh H."/>
            <person name="Forbes L."/>
            <person name="Fowler G."/>
            <person name="Francisco L."/>
            <person name="Fu Q."/>
            <person name="Gubbala S."/>
            <person name="Hale W."/>
            <person name="Han Y."/>
            <person name="Hemphill L."/>
            <person name="Highlander S.K."/>
            <person name="Hirani K."/>
            <person name="Hogues M."/>
            <person name="Jackson L."/>
            <person name="Jakkamsetti A."/>
            <person name="Javaid M."/>
            <person name="Jiang H."/>
            <person name="Korchina V."/>
            <person name="Kovar C."/>
            <person name="Lara F."/>
            <person name="Lee S."/>
            <person name="Mata R."/>
            <person name="Mathew T."/>
            <person name="Moen C."/>
            <person name="Morales K."/>
            <person name="Munidasa M."/>
            <person name="Nazareth L."/>
            <person name="Ngo R."/>
            <person name="Nguyen L."/>
            <person name="Okwuonu G."/>
            <person name="Ongeri F."/>
            <person name="Patil S."/>
            <person name="Petrosino J."/>
            <person name="Pham C."/>
            <person name="Pham P."/>
            <person name="Pu L.-L."/>
            <person name="Puazo M."/>
            <person name="Raj R."/>
            <person name="Reid J."/>
            <person name="Rouhana J."/>
            <person name="Saada N."/>
            <person name="Shang Y."/>
            <person name="Simmons D."/>
            <person name="Thornton R."/>
            <person name="Warren J."/>
            <person name="Weissenberger G."/>
            <person name="Zhang J."/>
            <person name="Zhang L."/>
            <person name="Zhou C."/>
            <person name="Zhu D."/>
            <person name="Muzny D."/>
            <person name="Worley K."/>
            <person name="Gibbs R."/>
        </authorList>
    </citation>
    <scope>NUCLEOTIDE SEQUENCE [LARGE SCALE GENOMIC DNA]</scope>
    <source>
        <strain evidence="2">ATCC 8290 / DSM 20176 / CCUG 30140 / JCM 1155 / KCTC 3500 / NBRC 15886 / NCIMB 8040 / NRRL B-1843 / 9</strain>
    </source>
</reference>
<dbReference type="PATRIC" id="fig|1423757.3.peg.1230"/>
<proteinExistence type="predicted"/>